<accession>L1JWX1</accession>
<evidence type="ECO:0000313" key="2">
    <source>
        <dbReference type="EMBL" id="EKX52710.1"/>
    </source>
</evidence>
<evidence type="ECO:0000313" key="4">
    <source>
        <dbReference type="Proteomes" id="UP000011087"/>
    </source>
</evidence>
<dbReference type="Proteomes" id="UP000011087">
    <property type="component" value="Unassembled WGS sequence"/>
</dbReference>
<reference evidence="2 4" key="1">
    <citation type="journal article" date="2012" name="Nature">
        <title>Algal genomes reveal evolutionary mosaicism and the fate of nucleomorphs.</title>
        <authorList>
            <consortium name="DOE Joint Genome Institute"/>
            <person name="Curtis B.A."/>
            <person name="Tanifuji G."/>
            <person name="Burki F."/>
            <person name="Gruber A."/>
            <person name="Irimia M."/>
            <person name="Maruyama S."/>
            <person name="Arias M.C."/>
            <person name="Ball S.G."/>
            <person name="Gile G.H."/>
            <person name="Hirakawa Y."/>
            <person name="Hopkins J.F."/>
            <person name="Kuo A."/>
            <person name="Rensing S.A."/>
            <person name="Schmutz J."/>
            <person name="Symeonidi A."/>
            <person name="Elias M."/>
            <person name="Eveleigh R.J."/>
            <person name="Herman E.K."/>
            <person name="Klute M.J."/>
            <person name="Nakayama T."/>
            <person name="Obornik M."/>
            <person name="Reyes-Prieto A."/>
            <person name="Armbrust E.V."/>
            <person name="Aves S.J."/>
            <person name="Beiko R.G."/>
            <person name="Coutinho P."/>
            <person name="Dacks J.B."/>
            <person name="Durnford D.G."/>
            <person name="Fast N.M."/>
            <person name="Green B.R."/>
            <person name="Grisdale C.J."/>
            <person name="Hempel F."/>
            <person name="Henrissat B."/>
            <person name="Hoppner M.P."/>
            <person name="Ishida K."/>
            <person name="Kim E."/>
            <person name="Koreny L."/>
            <person name="Kroth P.G."/>
            <person name="Liu Y."/>
            <person name="Malik S.B."/>
            <person name="Maier U.G."/>
            <person name="McRose D."/>
            <person name="Mock T."/>
            <person name="Neilson J.A."/>
            <person name="Onodera N.T."/>
            <person name="Poole A.M."/>
            <person name="Pritham E.J."/>
            <person name="Richards T.A."/>
            <person name="Rocap G."/>
            <person name="Roy S.W."/>
            <person name="Sarai C."/>
            <person name="Schaack S."/>
            <person name="Shirato S."/>
            <person name="Slamovits C.H."/>
            <person name="Spencer D.F."/>
            <person name="Suzuki S."/>
            <person name="Worden A.Z."/>
            <person name="Zauner S."/>
            <person name="Barry K."/>
            <person name="Bell C."/>
            <person name="Bharti A.K."/>
            <person name="Crow J.A."/>
            <person name="Grimwood J."/>
            <person name="Kramer R."/>
            <person name="Lindquist E."/>
            <person name="Lucas S."/>
            <person name="Salamov A."/>
            <person name="McFadden G.I."/>
            <person name="Lane C.E."/>
            <person name="Keeling P.J."/>
            <person name="Gray M.W."/>
            <person name="Grigoriev I.V."/>
            <person name="Archibald J.M."/>
        </authorList>
    </citation>
    <scope>NUCLEOTIDE SEQUENCE</scope>
    <source>
        <strain evidence="2 4">CCMP2712</strain>
    </source>
</reference>
<dbReference type="KEGG" id="gtt:GUITHDRAFT_133733"/>
<name>L1JWX1_GUITC</name>
<feature type="region of interest" description="Disordered" evidence="1">
    <location>
        <begin position="1"/>
        <end position="21"/>
    </location>
</feature>
<dbReference type="EMBL" id="JH992972">
    <property type="protein sequence ID" value="EKX52710.1"/>
    <property type="molecule type" value="Genomic_DNA"/>
</dbReference>
<reference evidence="4" key="2">
    <citation type="submission" date="2012-11" db="EMBL/GenBank/DDBJ databases">
        <authorList>
            <person name="Kuo A."/>
            <person name="Curtis B.A."/>
            <person name="Tanifuji G."/>
            <person name="Burki F."/>
            <person name="Gruber A."/>
            <person name="Irimia M."/>
            <person name="Maruyama S."/>
            <person name="Arias M.C."/>
            <person name="Ball S.G."/>
            <person name="Gile G.H."/>
            <person name="Hirakawa Y."/>
            <person name="Hopkins J.F."/>
            <person name="Rensing S.A."/>
            <person name="Schmutz J."/>
            <person name="Symeonidi A."/>
            <person name="Elias M."/>
            <person name="Eveleigh R.J."/>
            <person name="Herman E.K."/>
            <person name="Klute M.J."/>
            <person name="Nakayama T."/>
            <person name="Obornik M."/>
            <person name="Reyes-Prieto A."/>
            <person name="Armbrust E.V."/>
            <person name="Aves S.J."/>
            <person name="Beiko R.G."/>
            <person name="Coutinho P."/>
            <person name="Dacks J.B."/>
            <person name="Durnford D.G."/>
            <person name="Fast N.M."/>
            <person name="Green B.R."/>
            <person name="Grisdale C."/>
            <person name="Hempe F."/>
            <person name="Henrissat B."/>
            <person name="Hoppner M.P."/>
            <person name="Ishida K.-I."/>
            <person name="Kim E."/>
            <person name="Koreny L."/>
            <person name="Kroth P.G."/>
            <person name="Liu Y."/>
            <person name="Malik S.-B."/>
            <person name="Maier U.G."/>
            <person name="McRose D."/>
            <person name="Mock T."/>
            <person name="Neilson J.A."/>
            <person name="Onodera N.T."/>
            <person name="Poole A.M."/>
            <person name="Pritham E.J."/>
            <person name="Richards T.A."/>
            <person name="Rocap G."/>
            <person name="Roy S.W."/>
            <person name="Sarai C."/>
            <person name="Schaack S."/>
            <person name="Shirato S."/>
            <person name="Slamovits C.H."/>
            <person name="Spencer D.F."/>
            <person name="Suzuki S."/>
            <person name="Worden A.Z."/>
            <person name="Zauner S."/>
            <person name="Barry K."/>
            <person name="Bell C."/>
            <person name="Bharti A.K."/>
            <person name="Crow J.A."/>
            <person name="Grimwood J."/>
            <person name="Kramer R."/>
            <person name="Lindquist E."/>
            <person name="Lucas S."/>
            <person name="Salamov A."/>
            <person name="McFadden G.I."/>
            <person name="Lane C.E."/>
            <person name="Keeling P.J."/>
            <person name="Gray M.W."/>
            <person name="Grigoriev I.V."/>
            <person name="Archibald J.M."/>
        </authorList>
    </citation>
    <scope>NUCLEOTIDE SEQUENCE</scope>
    <source>
        <strain evidence="4">CCMP2712</strain>
    </source>
</reference>
<sequence>MESPKSKPGRLTPIKKKSATSRAAVQSFFEEHKVKEILQDLTSDLAINQPSDPKKYLYHKLGNFFGFEQKEEDNKEDLKGEKTCYLRMHVECVGRAHAGRVHFIRRATMKDADNILFSAWEKVNFDIARSMLEPLKESGQEASALLHDVVVQANNDSNNESDANSQAPHNETEKVRIVRIEGCDSLSPKREIC</sequence>
<evidence type="ECO:0000313" key="3">
    <source>
        <dbReference type="EnsemblProtists" id="EKX52710"/>
    </source>
</evidence>
<organism evidence="2">
    <name type="scientific">Guillardia theta (strain CCMP2712)</name>
    <name type="common">Cryptophyte</name>
    <dbReference type="NCBI Taxonomy" id="905079"/>
    <lineage>
        <taxon>Eukaryota</taxon>
        <taxon>Cryptophyceae</taxon>
        <taxon>Pyrenomonadales</taxon>
        <taxon>Geminigeraceae</taxon>
        <taxon>Guillardia</taxon>
    </lineage>
</organism>
<dbReference type="HOGENOM" id="CLU_1411246_0_0_1"/>
<dbReference type="RefSeq" id="XP_005839690.1">
    <property type="nucleotide sequence ID" value="XM_005839633.1"/>
</dbReference>
<dbReference type="CDD" id="cd22976">
    <property type="entry name" value="DD_EFCAB10"/>
    <property type="match status" value="1"/>
</dbReference>
<protein>
    <submittedName>
        <fullName evidence="2 3">Uncharacterized protein</fullName>
    </submittedName>
</protein>
<dbReference type="AlphaFoldDB" id="L1JWX1"/>
<dbReference type="OrthoDB" id="10260455at2759"/>
<dbReference type="PaxDb" id="55529-EKX52710"/>
<dbReference type="SUPFAM" id="SSF47391">
    <property type="entry name" value="Dimerization-anchoring domain of cAMP-dependent PK regulatory subunit"/>
    <property type="match status" value="1"/>
</dbReference>
<reference evidence="3" key="3">
    <citation type="submission" date="2016-03" db="UniProtKB">
        <authorList>
            <consortium name="EnsemblProtists"/>
        </authorList>
    </citation>
    <scope>IDENTIFICATION</scope>
</reference>
<dbReference type="EnsemblProtists" id="EKX52710">
    <property type="protein sequence ID" value="EKX52710"/>
    <property type="gene ID" value="GUITHDRAFT_133733"/>
</dbReference>
<evidence type="ECO:0000256" key="1">
    <source>
        <dbReference type="SAM" id="MobiDB-lite"/>
    </source>
</evidence>
<gene>
    <name evidence="2" type="ORF">GUITHDRAFT_133733</name>
</gene>
<dbReference type="Gene3D" id="1.20.890.10">
    <property type="entry name" value="cAMP-dependent protein kinase regulatory subunit, dimerization-anchoring domain"/>
    <property type="match status" value="1"/>
</dbReference>
<proteinExistence type="predicted"/>
<keyword evidence="4" id="KW-1185">Reference proteome</keyword>
<dbReference type="InterPro" id="IPR049760">
    <property type="entry name" value="DD_EFCAB10"/>
</dbReference>
<dbReference type="GeneID" id="17309304"/>